<keyword evidence="5" id="KW-0548">Nucleotidyltransferase</keyword>
<evidence type="ECO:0000256" key="1">
    <source>
        <dbReference type="ARBA" id="ARBA00004147"/>
    </source>
</evidence>
<evidence type="ECO:0000256" key="8">
    <source>
        <dbReference type="ARBA" id="ARBA00022723"/>
    </source>
</evidence>
<reference evidence="17" key="1">
    <citation type="submission" date="2019-10" db="EMBL/GenBank/DDBJ databases">
        <authorList>
            <person name="Liu Q."/>
            <person name="Zhang W."/>
        </authorList>
    </citation>
    <scope>NUCLEOTIDE SEQUENCE</scope>
    <source>
        <strain evidence="17">UJSL009</strain>
    </source>
</reference>
<dbReference type="GO" id="GO:0006260">
    <property type="term" value="P:DNA replication"/>
    <property type="evidence" value="ECO:0007669"/>
    <property type="project" value="UniProtKB-KW"/>
</dbReference>
<evidence type="ECO:0000256" key="2">
    <source>
        <dbReference type="ARBA" id="ARBA00014531"/>
    </source>
</evidence>
<dbReference type="GO" id="GO:0046872">
    <property type="term" value="F:metal ion binding"/>
    <property type="evidence" value="ECO:0007669"/>
    <property type="project" value="UniProtKB-KW"/>
</dbReference>
<feature type="domain" description="CRESS-DNA virus Rep endonuclease" evidence="16">
    <location>
        <begin position="79"/>
        <end position="191"/>
    </location>
</feature>
<evidence type="ECO:0000256" key="10">
    <source>
        <dbReference type="ARBA" id="ARBA00022759"/>
    </source>
</evidence>
<dbReference type="Gene3D" id="3.40.1310.20">
    <property type="match status" value="1"/>
</dbReference>
<feature type="coiled-coil region" evidence="14">
    <location>
        <begin position="194"/>
        <end position="221"/>
    </location>
</feature>
<comment type="subcellular location">
    <subcellularLocation>
        <location evidence="1">Host nucleus</location>
    </subcellularLocation>
</comment>
<evidence type="ECO:0000256" key="3">
    <source>
        <dbReference type="ARBA" id="ARBA00022562"/>
    </source>
</evidence>
<dbReference type="GO" id="GO:0016779">
    <property type="term" value="F:nucleotidyltransferase activity"/>
    <property type="evidence" value="ECO:0007669"/>
    <property type="project" value="UniProtKB-KW"/>
</dbReference>
<evidence type="ECO:0000256" key="11">
    <source>
        <dbReference type="ARBA" id="ARBA00022801"/>
    </source>
</evidence>
<evidence type="ECO:0000256" key="7">
    <source>
        <dbReference type="ARBA" id="ARBA00022722"/>
    </source>
</evidence>
<keyword evidence="9" id="KW-0547">Nucleotide-binding</keyword>
<dbReference type="PROSITE" id="PS52020">
    <property type="entry name" value="CRESS_DNA_REP"/>
    <property type="match status" value="1"/>
</dbReference>
<evidence type="ECO:0000256" key="6">
    <source>
        <dbReference type="ARBA" id="ARBA00022705"/>
    </source>
</evidence>
<protein>
    <recommendedName>
        <fullName evidence="2">Replication-associated protein</fullName>
    </recommendedName>
</protein>
<keyword evidence="12" id="KW-0190">Covalent protein-DNA linkage</keyword>
<keyword evidence="11" id="KW-0378">Hydrolase</keyword>
<evidence type="ECO:0000256" key="13">
    <source>
        <dbReference type="ARBA" id="ARBA00023125"/>
    </source>
</evidence>
<keyword evidence="3" id="KW-1048">Host nucleus</keyword>
<keyword evidence="6" id="KW-0235">DNA replication</keyword>
<evidence type="ECO:0000256" key="9">
    <source>
        <dbReference type="ARBA" id="ARBA00022741"/>
    </source>
</evidence>
<evidence type="ECO:0000256" key="15">
    <source>
        <dbReference type="SAM" id="MobiDB-lite"/>
    </source>
</evidence>
<keyword evidence="8" id="KW-0479">Metal-binding</keyword>
<organism evidence="17">
    <name type="scientific">Cressdnaviricota sp</name>
    <dbReference type="NCBI Taxonomy" id="2748378"/>
    <lineage>
        <taxon>Viruses</taxon>
        <taxon>Monodnaviria</taxon>
        <taxon>Shotokuvirae</taxon>
        <taxon>Cressdnaviricota</taxon>
    </lineage>
</organism>
<keyword evidence="7" id="KW-0540">Nuclease</keyword>
<dbReference type="GO" id="GO:0042025">
    <property type="term" value="C:host cell nucleus"/>
    <property type="evidence" value="ECO:0007669"/>
    <property type="project" value="UniProtKB-SubCell"/>
</dbReference>
<accession>A0A6M4B8R2</accession>
<evidence type="ECO:0000256" key="5">
    <source>
        <dbReference type="ARBA" id="ARBA00022695"/>
    </source>
</evidence>
<keyword evidence="14" id="KW-0175">Coiled coil</keyword>
<keyword evidence="13" id="KW-0238">DNA-binding</keyword>
<dbReference type="GO" id="GO:0004519">
    <property type="term" value="F:endonuclease activity"/>
    <property type="evidence" value="ECO:0007669"/>
    <property type="project" value="UniProtKB-KW"/>
</dbReference>
<evidence type="ECO:0000256" key="12">
    <source>
        <dbReference type="ARBA" id="ARBA00023124"/>
    </source>
</evidence>
<proteinExistence type="predicted"/>
<dbReference type="InterPro" id="IPR049912">
    <property type="entry name" value="CRESS_DNA_REP"/>
</dbReference>
<dbReference type="GO" id="GO:0016787">
    <property type="term" value="F:hydrolase activity"/>
    <property type="evidence" value="ECO:0007669"/>
    <property type="project" value="UniProtKB-KW"/>
</dbReference>
<keyword evidence="10" id="KW-0255">Endonuclease</keyword>
<dbReference type="GO" id="GO:0000166">
    <property type="term" value="F:nucleotide binding"/>
    <property type="evidence" value="ECO:0007669"/>
    <property type="project" value="UniProtKB-KW"/>
</dbReference>
<keyword evidence="4" id="KW-0808">Transferase</keyword>
<evidence type="ECO:0000256" key="14">
    <source>
        <dbReference type="SAM" id="Coils"/>
    </source>
</evidence>
<evidence type="ECO:0000313" key="17">
    <source>
        <dbReference type="EMBL" id="QJQ37743.1"/>
    </source>
</evidence>
<name>A0A6M4B8R2_9VIRU</name>
<dbReference type="InterPro" id="IPR027417">
    <property type="entry name" value="P-loop_NTPase"/>
</dbReference>
<evidence type="ECO:0000256" key="4">
    <source>
        <dbReference type="ARBA" id="ARBA00022679"/>
    </source>
</evidence>
<dbReference type="GO" id="GO:0003677">
    <property type="term" value="F:DNA binding"/>
    <property type="evidence" value="ECO:0007669"/>
    <property type="project" value="UniProtKB-KW"/>
</dbReference>
<dbReference type="EMBL" id="MN621472">
    <property type="protein sequence ID" value="QJQ37743.1"/>
    <property type="molecule type" value="Genomic_DNA"/>
</dbReference>
<sequence length="423" mass="48631">MDRVLSIISQSQKNNDKAATEPVTQEEEKKEDDGDNIMMSPPPLLRIPANDSENVILDPEEQETKKKKKAQEKNSNYMNLKRVHFFCTLWWDGDEEMVKYFEKRIGDLYCHGLFRFAVFCREKAPTTGRNHSHAFLWLSSKIKMSVNQMKKAFKGNARVGNELHIEIANGTPEQNYLYITKCGKATELGEMETHQGQRNDIKKLRMAIMEQKDEHELAESELGDTMMRIPHGFRMMYGLLHKQPRRPNPYVMCLFGMSGAGKTYEAVNKYSVGEPYQYTSGSNGNNKWWPGYISTVHKTVIINEACGGFAQLHYTLQFLDPLQPVVVEGKNTTDNMMAERVIFTSNSSPWSWYSEGPTVTRMHKIAFIRRFQEIIYYEGTFKDKNVEKTQLVPSNQGIQEIIRSLEECDARIALLASTYTGNV</sequence>
<dbReference type="SUPFAM" id="SSF52540">
    <property type="entry name" value="P-loop containing nucleoside triphosphate hydrolases"/>
    <property type="match status" value="1"/>
</dbReference>
<feature type="region of interest" description="Disordered" evidence="15">
    <location>
        <begin position="1"/>
        <end position="51"/>
    </location>
</feature>
<evidence type="ECO:0000259" key="16">
    <source>
        <dbReference type="PROSITE" id="PS52020"/>
    </source>
</evidence>